<proteinExistence type="inferred from homology"/>
<dbReference type="SUPFAM" id="SSF48295">
    <property type="entry name" value="TrpR-like"/>
    <property type="match status" value="2"/>
</dbReference>
<evidence type="ECO:0000259" key="2">
    <source>
        <dbReference type="Pfam" id="PF13518"/>
    </source>
</evidence>
<dbReference type="InterPro" id="IPR055247">
    <property type="entry name" value="InsJ-like_HTH"/>
</dbReference>
<dbReference type="InterPro" id="IPR010921">
    <property type="entry name" value="Trp_repressor/repl_initiator"/>
</dbReference>
<reference evidence="3 4" key="1">
    <citation type="submission" date="2016-10" db="EMBL/GenBank/DDBJ databases">
        <authorList>
            <person name="de Groot N.N."/>
        </authorList>
    </citation>
    <scope>NUCLEOTIDE SEQUENCE [LARGE SCALE GENOMIC DNA]</scope>
    <source>
        <strain evidence="3 4">ATCC BAA-466</strain>
    </source>
</reference>
<dbReference type="STRING" id="120956.SAMN05421791_1031"/>
<feature type="domain" description="Insertion element IS150 protein InsJ-like helix-turn-helix" evidence="2">
    <location>
        <begin position="67"/>
        <end position="108"/>
    </location>
</feature>
<protein>
    <submittedName>
        <fullName evidence="3">Transposase</fullName>
    </submittedName>
</protein>
<dbReference type="Gene3D" id="1.10.10.10">
    <property type="entry name" value="Winged helix-like DNA-binding domain superfamily/Winged helix DNA-binding domain"/>
    <property type="match status" value="1"/>
</dbReference>
<dbReference type="GO" id="GO:0043565">
    <property type="term" value="F:sequence-specific DNA binding"/>
    <property type="evidence" value="ECO:0007669"/>
    <property type="project" value="InterPro"/>
</dbReference>
<dbReference type="OrthoDB" id="9781005at2"/>
<keyword evidence="4" id="KW-1185">Reference proteome</keyword>
<gene>
    <name evidence="3" type="ORF">SAMN05421791_1031</name>
</gene>
<sequence>MSKKYAYELKIKVVEEYIEGKLGYKALTKKYGISSPSLVKNWVYNYKRYCTNGLKAIQGKADYSLDFKLNVLHFKQRIGASYKETAIAFNLTNPSMIANWKRIYLEGGS</sequence>
<name>A0A1G7RDI6_9LACT</name>
<dbReference type="Pfam" id="PF13518">
    <property type="entry name" value="HTH_28"/>
    <property type="match status" value="2"/>
</dbReference>
<dbReference type="InterPro" id="IPR036388">
    <property type="entry name" value="WH-like_DNA-bd_sf"/>
</dbReference>
<feature type="domain" description="Insertion element IS150 protein InsJ-like helix-turn-helix" evidence="2">
    <location>
        <begin position="10"/>
        <end position="59"/>
    </location>
</feature>
<evidence type="ECO:0000313" key="4">
    <source>
        <dbReference type="Proteomes" id="UP000199708"/>
    </source>
</evidence>
<dbReference type="InterPro" id="IPR052057">
    <property type="entry name" value="IS150/IS1296_orfA-like"/>
</dbReference>
<organism evidence="3 4">
    <name type="scientific">Facklamia miroungae</name>
    <dbReference type="NCBI Taxonomy" id="120956"/>
    <lineage>
        <taxon>Bacteria</taxon>
        <taxon>Bacillati</taxon>
        <taxon>Bacillota</taxon>
        <taxon>Bacilli</taxon>
        <taxon>Lactobacillales</taxon>
        <taxon>Aerococcaceae</taxon>
        <taxon>Facklamia</taxon>
    </lineage>
</organism>
<accession>A0A1G7RDI6</accession>
<dbReference type="PANTHER" id="PTHR33795">
    <property type="entry name" value="INSERTION ELEMENT IS150 PROTEIN INSJ"/>
    <property type="match status" value="1"/>
</dbReference>
<dbReference type="Proteomes" id="UP000199708">
    <property type="component" value="Unassembled WGS sequence"/>
</dbReference>
<comment type="similarity">
    <text evidence="1">Belongs to the IS150/IS1296 orfA family.</text>
</comment>
<dbReference type="PANTHER" id="PTHR33795:SF1">
    <property type="entry name" value="INSERTION ELEMENT IS150 PROTEIN INSJ"/>
    <property type="match status" value="1"/>
</dbReference>
<dbReference type="AlphaFoldDB" id="A0A1G7RDI6"/>
<dbReference type="EMBL" id="FNCK01000003">
    <property type="protein sequence ID" value="SDG08837.1"/>
    <property type="molecule type" value="Genomic_DNA"/>
</dbReference>
<feature type="non-terminal residue" evidence="3">
    <location>
        <position position="109"/>
    </location>
</feature>
<evidence type="ECO:0000256" key="1">
    <source>
        <dbReference type="ARBA" id="ARBA00038232"/>
    </source>
</evidence>
<evidence type="ECO:0000313" key="3">
    <source>
        <dbReference type="EMBL" id="SDG08837.1"/>
    </source>
</evidence>
<dbReference type="RefSeq" id="WP_143406545.1">
    <property type="nucleotide sequence ID" value="NZ_FNCK01000003.1"/>
</dbReference>